<accession>A0ABQ5AQ37</accession>
<reference evidence="1" key="2">
    <citation type="submission" date="2022-01" db="EMBL/GenBank/DDBJ databases">
        <authorList>
            <person name="Yamashiro T."/>
            <person name="Shiraishi A."/>
            <person name="Satake H."/>
            <person name="Nakayama K."/>
        </authorList>
    </citation>
    <scope>NUCLEOTIDE SEQUENCE</scope>
</reference>
<protein>
    <submittedName>
        <fullName evidence="1">Integrase, catalytic region, zinc finger, CCHC-type containing protein</fullName>
    </submittedName>
</protein>
<dbReference type="InterPro" id="IPR021109">
    <property type="entry name" value="Peptidase_aspartic_dom_sf"/>
</dbReference>
<sequence>MKQMSKIKLNALVDIGSDINAIPCRIYKELGREEVHNVKKGISMLKHSKAEPMGILSNVMCQVGVTTIIAKFLILDMPIDRGTPILVRRGFLHTLKRIDDEEQELMNPFRLICVWKKVVSFLGSLHVALQHVKWKPDYTRCFNKKEDSDGQWHTMGGNDDDAGSSRTKRSSQYETVEEIRAFNINEPIYSELCHEFYSTYEFDEVCADDELKTKKIIKFRLSGRAHSLTLLEFARRLGLYHAEELYGEGFDVYFQGGLRSDEYFNAQEYWLSISRDENLSLSRSHASTIRNPKNDLWIFSMFDAIHQNGYANVAWLIAKWMKRKGAGTQRESLICCGRFIMKLARKARVLSDEDLYERMGSMEIRQEAIERMAYRHSYNWDRYAGVFEHMAGVYNVPLQGAYNPPGYAQPQYDQYYQQYPLQQQQQPDDE</sequence>
<dbReference type="PANTHER" id="PTHR33067:SF9">
    <property type="entry name" value="RNA-DIRECTED DNA POLYMERASE"/>
    <property type="match status" value="1"/>
</dbReference>
<evidence type="ECO:0000313" key="2">
    <source>
        <dbReference type="Proteomes" id="UP001151760"/>
    </source>
</evidence>
<dbReference type="Proteomes" id="UP001151760">
    <property type="component" value="Unassembled WGS sequence"/>
</dbReference>
<dbReference type="EMBL" id="BQNB010012427">
    <property type="protein sequence ID" value="GJT03421.1"/>
    <property type="molecule type" value="Genomic_DNA"/>
</dbReference>
<dbReference type="PANTHER" id="PTHR33067">
    <property type="entry name" value="RNA-DIRECTED DNA POLYMERASE-RELATED"/>
    <property type="match status" value="1"/>
</dbReference>
<reference evidence="1" key="1">
    <citation type="journal article" date="2022" name="Int. J. Mol. Sci.">
        <title>Draft Genome of Tanacetum Coccineum: Genomic Comparison of Closely Related Tanacetum-Family Plants.</title>
        <authorList>
            <person name="Yamashiro T."/>
            <person name="Shiraishi A."/>
            <person name="Nakayama K."/>
            <person name="Satake H."/>
        </authorList>
    </citation>
    <scope>NUCLEOTIDE SEQUENCE</scope>
</reference>
<organism evidence="1 2">
    <name type="scientific">Tanacetum coccineum</name>
    <dbReference type="NCBI Taxonomy" id="301880"/>
    <lineage>
        <taxon>Eukaryota</taxon>
        <taxon>Viridiplantae</taxon>
        <taxon>Streptophyta</taxon>
        <taxon>Embryophyta</taxon>
        <taxon>Tracheophyta</taxon>
        <taxon>Spermatophyta</taxon>
        <taxon>Magnoliopsida</taxon>
        <taxon>eudicotyledons</taxon>
        <taxon>Gunneridae</taxon>
        <taxon>Pentapetalae</taxon>
        <taxon>asterids</taxon>
        <taxon>campanulids</taxon>
        <taxon>Asterales</taxon>
        <taxon>Asteraceae</taxon>
        <taxon>Asteroideae</taxon>
        <taxon>Anthemideae</taxon>
        <taxon>Anthemidinae</taxon>
        <taxon>Tanacetum</taxon>
    </lineage>
</organism>
<comment type="caution">
    <text evidence="1">The sequence shown here is derived from an EMBL/GenBank/DDBJ whole genome shotgun (WGS) entry which is preliminary data.</text>
</comment>
<name>A0ABQ5AQ37_9ASTR</name>
<dbReference type="Gene3D" id="2.40.70.10">
    <property type="entry name" value="Acid Proteases"/>
    <property type="match status" value="1"/>
</dbReference>
<keyword evidence="2" id="KW-1185">Reference proteome</keyword>
<gene>
    <name evidence="1" type="ORF">Tco_0824590</name>
</gene>
<proteinExistence type="predicted"/>
<evidence type="ECO:0000313" key="1">
    <source>
        <dbReference type="EMBL" id="GJT03421.1"/>
    </source>
</evidence>